<dbReference type="EMBL" id="CADEAL010004104">
    <property type="protein sequence ID" value="CAB1451849.1"/>
    <property type="molecule type" value="Genomic_DNA"/>
</dbReference>
<feature type="compositionally biased region" description="Gly residues" evidence="1">
    <location>
        <begin position="114"/>
        <end position="123"/>
    </location>
</feature>
<comment type="caution">
    <text evidence="3">The sequence shown here is derived from an EMBL/GenBank/DDBJ whole genome shotgun (WGS) entry which is preliminary data.</text>
</comment>
<keyword evidence="2" id="KW-0732">Signal</keyword>
<feature type="signal peptide" evidence="2">
    <location>
        <begin position="1"/>
        <end position="19"/>
    </location>
</feature>
<keyword evidence="4" id="KW-1185">Reference proteome</keyword>
<evidence type="ECO:0008006" key="5">
    <source>
        <dbReference type="Google" id="ProtNLM"/>
    </source>
</evidence>
<gene>
    <name evidence="3" type="ORF">PLEPLA_LOCUS39576</name>
</gene>
<evidence type="ECO:0000256" key="2">
    <source>
        <dbReference type="SAM" id="SignalP"/>
    </source>
</evidence>
<evidence type="ECO:0000313" key="3">
    <source>
        <dbReference type="EMBL" id="CAB1451849.1"/>
    </source>
</evidence>
<sequence length="123" mass="12996">MLLCSPLLISSISISSSSALAPSPSWELTRSTKLSRTGQGGDAQHEVQHQALLRGSGDVALHPRCAGSLVAEEALWNREAEEKNTVLLRRPPPGGSAEVQRRGKSSGNEVLPSPGGGLERSFK</sequence>
<evidence type="ECO:0000313" key="4">
    <source>
        <dbReference type="Proteomes" id="UP001153269"/>
    </source>
</evidence>
<organism evidence="3 4">
    <name type="scientific">Pleuronectes platessa</name>
    <name type="common">European plaice</name>
    <dbReference type="NCBI Taxonomy" id="8262"/>
    <lineage>
        <taxon>Eukaryota</taxon>
        <taxon>Metazoa</taxon>
        <taxon>Chordata</taxon>
        <taxon>Craniata</taxon>
        <taxon>Vertebrata</taxon>
        <taxon>Euteleostomi</taxon>
        <taxon>Actinopterygii</taxon>
        <taxon>Neopterygii</taxon>
        <taxon>Teleostei</taxon>
        <taxon>Neoteleostei</taxon>
        <taxon>Acanthomorphata</taxon>
        <taxon>Carangaria</taxon>
        <taxon>Pleuronectiformes</taxon>
        <taxon>Pleuronectoidei</taxon>
        <taxon>Pleuronectidae</taxon>
        <taxon>Pleuronectes</taxon>
    </lineage>
</organism>
<protein>
    <recommendedName>
        <fullName evidence="5">Secreted protein</fullName>
    </recommendedName>
</protein>
<proteinExistence type="predicted"/>
<feature type="chain" id="PRO_5040471056" description="Secreted protein" evidence="2">
    <location>
        <begin position="20"/>
        <end position="123"/>
    </location>
</feature>
<feature type="compositionally biased region" description="Polar residues" evidence="1">
    <location>
        <begin position="26"/>
        <end position="37"/>
    </location>
</feature>
<reference evidence="3" key="1">
    <citation type="submission" date="2020-03" db="EMBL/GenBank/DDBJ databases">
        <authorList>
            <person name="Weist P."/>
        </authorList>
    </citation>
    <scope>NUCLEOTIDE SEQUENCE</scope>
</reference>
<evidence type="ECO:0000256" key="1">
    <source>
        <dbReference type="SAM" id="MobiDB-lite"/>
    </source>
</evidence>
<name>A0A9N7VKI3_PLEPL</name>
<feature type="region of interest" description="Disordered" evidence="1">
    <location>
        <begin position="82"/>
        <end position="123"/>
    </location>
</feature>
<dbReference type="Proteomes" id="UP001153269">
    <property type="component" value="Unassembled WGS sequence"/>
</dbReference>
<accession>A0A9N7VKI3</accession>
<feature type="region of interest" description="Disordered" evidence="1">
    <location>
        <begin position="17"/>
        <end position="44"/>
    </location>
</feature>
<dbReference type="AlphaFoldDB" id="A0A9N7VKI3"/>